<feature type="domain" description="HTH merR-type" evidence="2">
    <location>
        <begin position="141"/>
        <end position="207"/>
    </location>
</feature>
<evidence type="ECO:0000313" key="3">
    <source>
        <dbReference type="EMBL" id="MFD1547560.1"/>
    </source>
</evidence>
<evidence type="ECO:0000259" key="2">
    <source>
        <dbReference type="PROSITE" id="PS50937"/>
    </source>
</evidence>
<dbReference type="PANTHER" id="PTHR30204:SF93">
    <property type="entry name" value="HTH MERR-TYPE DOMAIN-CONTAINING PROTEIN"/>
    <property type="match status" value="1"/>
</dbReference>
<feature type="region of interest" description="Disordered" evidence="1">
    <location>
        <begin position="104"/>
        <end position="135"/>
    </location>
</feature>
<keyword evidence="3" id="KW-0238">DNA-binding</keyword>
<feature type="domain" description="HTH merR-type" evidence="2">
    <location>
        <begin position="1"/>
        <end position="39"/>
    </location>
</feature>
<dbReference type="PROSITE" id="PS50937">
    <property type="entry name" value="HTH_MERR_2"/>
    <property type="match status" value="2"/>
</dbReference>
<protein>
    <submittedName>
        <fullName evidence="3">MerR family DNA-binding transcriptional regulator</fullName>
    </submittedName>
</protein>
<dbReference type="InterPro" id="IPR047057">
    <property type="entry name" value="MerR_fam"/>
</dbReference>
<gene>
    <name evidence="3" type="ORF">ACFSJ0_61760</name>
</gene>
<evidence type="ECO:0000313" key="4">
    <source>
        <dbReference type="Proteomes" id="UP001597097"/>
    </source>
</evidence>
<proteinExistence type="predicted"/>
<accession>A0ABW4GY79</accession>
<dbReference type="Pfam" id="PF00376">
    <property type="entry name" value="MerR"/>
    <property type="match status" value="1"/>
</dbReference>
<feature type="compositionally biased region" description="Basic and acidic residues" evidence="1">
    <location>
        <begin position="104"/>
        <end position="125"/>
    </location>
</feature>
<dbReference type="GO" id="GO:0003677">
    <property type="term" value="F:DNA binding"/>
    <property type="evidence" value="ECO:0007669"/>
    <property type="project" value="UniProtKB-KW"/>
</dbReference>
<organism evidence="3 4">
    <name type="scientific">Nonomuraea guangzhouensis</name>
    <dbReference type="NCBI Taxonomy" id="1291555"/>
    <lineage>
        <taxon>Bacteria</taxon>
        <taxon>Bacillati</taxon>
        <taxon>Actinomycetota</taxon>
        <taxon>Actinomycetes</taxon>
        <taxon>Streptosporangiales</taxon>
        <taxon>Streptosporangiaceae</taxon>
        <taxon>Nonomuraea</taxon>
    </lineage>
</organism>
<dbReference type="Pfam" id="PF13411">
    <property type="entry name" value="MerR_1"/>
    <property type="match status" value="1"/>
</dbReference>
<name>A0ABW4GY79_9ACTN</name>
<dbReference type="RefSeq" id="WP_219537065.1">
    <property type="nucleotide sequence ID" value="NZ_JAHKRM010000034.1"/>
</dbReference>
<dbReference type="InterPro" id="IPR000551">
    <property type="entry name" value="MerR-type_HTH_dom"/>
</dbReference>
<keyword evidence="4" id="KW-1185">Reference proteome</keyword>
<dbReference type="Proteomes" id="UP001597097">
    <property type="component" value="Unassembled WGS sequence"/>
</dbReference>
<evidence type="ECO:0000256" key="1">
    <source>
        <dbReference type="SAM" id="MobiDB-lite"/>
    </source>
</evidence>
<dbReference type="PANTHER" id="PTHR30204">
    <property type="entry name" value="REDOX-CYCLING DRUG-SENSING TRANSCRIPTIONAL ACTIVATOR SOXR"/>
    <property type="match status" value="1"/>
</dbReference>
<dbReference type="SMART" id="SM00422">
    <property type="entry name" value="HTH_MERR"/>
    <property type="match status" value="2"/>
</dbReference>
<sequence>MRPIDLAREHGLSTQAVRNYEEAGFLPPAERSPHGYRAYAPRHAVALRAFLALIPAHGHATAGAIMRAVNGGAVEEALRLIDESHAQLAGDRHTLEAVERALRDLAPPREPESPHGPESRERTSPRDLAPQREPAAGVTFIGPLARRLGIRPATLRKWERAGLIVPRRDPRTGYRVYTSADERDVLLAHQLRRGGHGLEQIARVLERVRAAGGPEPLQATMREWRDRLTARGLAMLAGAAALDTYLRTP</sequence>
<reference evidence="4" key="1">
    <citation type="journal article" date="2019" name="Int. J. Syst. Evol. Microbiol.">
        <title>The Global Catalogue of Microorganisms (GCM) 10K type strain sequencing project: providing services to taxonomists for standard genome sequencing and annotation.</title>
        <authorList>
            <consortium name="The Broad Institute Genomics Platform"/>
            <consortium name="The Broad Institute Genome Sequencing Center for Infectious Disease"/>
            <person name="Wu L."/>
            <person name="Ma J."/>
        </authorList>
    </citation>
    <scope>NUCLEOTIDE SEQUENCE [LARGE SCALE GENOMIC DNA]</scope>
    <source>
        <strain evidence="4">CGMCC 1.15399</strain>
    </source>
</reference>
<dbReference type="EMBL" id="JBHUCM010000078">
    <property type="protein sequence ID" value="MFD1547560.1"/>
    <property type="molecule type" value="Genomic_DNA"/>
</dbReference>
<comment type="caution">
    <text evidence="3">The sequence shown here is derived from an EMBL/GenBank/DDBJ whole genome shotgun (WGS) entry which is preliminary data.</text>
</comment>